<evidence type="ECO:0000313" key="3">
    <source>
        <dbReference type="Proteomes" id="UP000612585"/>
    </source>
</evidence>
<organism evidence="2 3">
    <name type="scientific">Virgisporangium aurantiacum</name>
    <dbReference type="NCBI Taxonomy" id="175570"/>
    <lineage>
        <taxon>Bacteria</taxon>
        <taxon>Bacillati</taxon>
        <taxon>Actinomycetota</taxon>
        <taxon>Actinomycetes</taxon>
        <taxon>Micromonosporales</taxon>
        <taxon>Micromonosporaceae</taxon>
        <taxon>Virgisporangium</taxon>
    </lineage>
</organism>
<sequence length="175" mass="19405">MPARFGLDDLAAMNAFDAFGHRYETSSEGMLSVMPPPDSEHAVIATRLTIWLAMAGWTAEQIMQAAGIRIPGEDGDSGRIPDLTVWSKPQPPSVWLPITDLLLVIEIVSVGSRSTDKDTKRYEYASAGIPQYWVVDRDNAQTVTLHRLGPDDTYVERAKMPLAWLLRTEPSEHLG</sequence>
<dbReference type="InterPro" id="IPR011335">
    <property type="entry name" value="Restrct_endonuc-II-like"/>
</dbReference>
<accession>A0A8J4DW32</accession>
<dbReference type="PANTHER" id="PTHR35400">
    <property type="entry name" value="SLR1083 PROTEIN"/>
    <property type="match status" value="1"/>
</dbReference>
<feature type="domain" description="Putative restriction endonuclease" evidence="1">
    <location>
        <begin position="18"/>
        <end position="159"/>
    </location>
</feature>
<protein>
    <recommendedName>
        <fullName evidence="1">Putative restriction endonuclease domain-containing protein</fullName>
    </recommendedName>
</protein>
<dbReference type="Pfam" id="PF05685">
    <property type="entry name" value="Uma2"/>
    <property type="match status" value="1"/>
</dbReference>
<proteinExistence type="predicted"/>
<evidence type="ECO:0000313" key="2">
    <source>
        <dbReference type="EMBL" id="GIJ53035.1"/>
    </source>
</evidence>
<dbReference type="Proteomes" id="UP000612585">
    <property type="component" value="Unassembled WGS sequence"/>
</dbReference>
<dbReference type="InterPro" id="IPR008538">
    <property type="entry name" value="Uma2"/>
</dbReference>
<dbReference type="Gene3D" id="3.90.1570.10">
    <property type="entry name" value="tt1808, chain A"/>
    <property type="match status" value="1"/>
</dbReference>
<dbReference type="PANTHER" id="PTHR35400:SF3">
    <property type="entry name" value="SLL1072 PROTEIN"/>
    <property type="match status" value="1"/>
</dbReference>
<comment type="caution">
    <text evidence="2">The sequence shown here is derived from an EMBL/GenBank/DDBJ whole genome shotgun (WGS) entry which is preliminary data.</text>
</comment>
<dbReference type="AlphaFoldDB" id="A0A8J4DW32"/>
<dbReference type="InterPro" id="IPR012296">
    <property type="entry name" value="Nuclease_put_TT1808"/>
</dbReference>
<gene>
    <name evidence="2" type="ORF">Vau01_005510</name>
</gene>
<name>A0A8J4DW32_9ACTN</name>
<dbReference type="EMBL" id="BOPG01000004">
    <property type="protein sequence ID" value="GIJ53035.1"/>
    <property type="molecule type" value="Genomic_DNA"/>
</dbReference>
<keyword evidence="3" id="KW-1185">Reference proteome</keyword>
<evidence type="ECO:0000259" key="1">
    <source>
        <dbReference type="Pfam" id="PF05685"/>
    </source>
</evidence>
<dbReference type="CDD" id="cd06260">
    <property type="entry name" value="DUF820-like"/>
    <property type="match status" value="1"/>
</dbReference>
<reference evidence="2" key="1">
    <citation type="submission" date="2021-01" db="EMBL/GenBank/DDBJ databases">
        <title>Whole genome shotgun sequence of Virgisporangium aurantiacum NBRC 16421.</title>
        <authorList>
            <person name="Komaki H."/>
            <person name="Tamura T."/>
        </authorList>
    </citation>
    <scope>NUCLEOTIDE SEQUENCE</scope>
    <source>
        <strain evidence="2">NBRC 16421</strain>
    </source>
</reference>
<dbReference type="SUPFAM" id="SSF52980">
    <property type="entry name" value="Restriction endonuclease-like"/>
    <property type="match status" value="1"/>
</dbReference>